<comment type="caution">
    <text evidence="6">The sequence shown here is derived from an EMBL/GenBank/DDBJ whole genome shotgun (WGS) entry which is preliminary data.</text>
</comment>
<protein>
    <submittedName>
        <fullName evidence="6">LacI family transcriptional regulator</fullName>
    </submittedName>
</protein>
<dbReference type="SUPFAM" id="SSF47413">
    <property type="entry name" value="lambda repressor-like DNA-binding domains"/>
    <property type="match status" value="1"/>
</dbReference>
<dbReference type="InterPro" id="IPR000843">
    <property type="entry name" value="HTH_LacI"/>
</dbReference>
<sequence length="360" mass="37542">MRVTLGDVARRAGVSLATASRALNGSDRNVGDVLAARVRASAKELGYLPYAPAQALARASTATLGVLLHDVADPYFGVITRGASEAAAEAGLLTMVVSTFADPDLELRNIRMLHAQRARAIVLAASGYVDEEATRRLDEALGAYRAEGGRVVALTDHGPSYDSVRPANRRGAADLTRALLGLGHRRFAVVPGPERLRVSLDRLLGVREALDEAGVALGPEAVEFAEFSHEGGRAATARLLERSRPTALIALSDVGAVGALAELRGRGLDVPGDISVVGFDDIPCAAQLAPALTTVRVPLERMGAEAVRLALEPRPRTAPGGIEDATDGLSAGPDTRSPRVVDLPTETVLRASTAPPPGAF</sequence>
<keyword evidence="2" id="KW-0238">DNA-binding</keyword>
<evidence type="ECO:0000259" key="5">
    <source>
        <dbReference type="PROSITE" id="PS50932"/>
    </source>
</evidence>
<reference evidence="6" key="2">
    <citation type="submission" date="2020-09" db="EMBL/GenBank/DDBJ databases">
        <authorList>
            <person name="Sun Q."/>
            <person name="Zhou Y."/>
        </authorList>
    </citation>
    <scope>NUCLEOTIDE SEQUENCE</scope>
    <source>
        <strain evidence="6">CGMCC 4.7201</strain>
    </source>
</reference>
<evidence type="ECO:0000256" key="2">
    <source>
        <dbReference type="ARBA" id="ARBA00023125"/>
    </source>
</evidence>
<dbReference type="Gene3D" id="3.40.50.2300">
    <property type="match status" value="2"/>
</dbReference>
<dbReference type="CDD" id="cd01392">
    <property type="entry name" value="HTH_LacI"/>
    <property type="match status" value="1"/>
</dbReference>
<evidence type="ECO:0000313" key="6">
    <source>
        <dbReference type="EMBL" id="GGO83832.1"/>
    </source>
</evidence>
<dbReference type="PANTHER" id="PTHR30146">
    <property type="entry name" value="LACI-RELATED TRANSCRIPTIONAL REPRESSOR"/>
    <property type="match status" value="1"/>
</dbReference>
<dbReference type="Gene3D" id="1.10.260.40">
    <property type="entry name" value="lambda repressor-like DNA-binding domains"/>
    <property type="match status" value="1"/>
</dbReference>
<dbReference type="AlphaFoldDB" id="A0A918DU24"/>
<dbReference type="InterPro" id="IPR028082">
    <property type="entry name" value="Peripla_BP_I"/>
</dbReference>
<dbReference type="GO" id="GO:0003700">
    <property type="term" value="F:DNA-binding transcription factor activity"/>
    <property type="evidence" value="ECO:0007669"/>
    <property type="project" value="TreeGrafter"/>
</dbReference>
<dbReference type="PANTHER" id="PTHR30146:SF153">
    <property type="entry name" value="LACTOSE OPERON REPRESSOR"/>
    <property type="match status" value="1"/>
</dbReference>
<reference evidence="6" key="1">
    <citation type="journal article" date="2014" name="Int. J. Syst. Evol. Microbiol.">
        <title>Complete genome sequence of Corynebacterium casei LMG S-19264T (=DSM 44701T), isolated from a smear-ripened cheese.</title>
        <authorList>
            <consortium name="US DOE Joint Genome Institute (JGI-PGF)"/>
            <person name="Walter F."/>
            <person name="Albersmeier A."/>
            <person name="Kalinowski J."/>
            <person name="Ruckert C."/>
        </authorList>
    </citation>
    <scope>NUCLEOTIDE SEQUENCE</scope>
    <source>
        <strain evidence="6">CGMCC 4.7201</strain>
    </source>
</reference>
<name>A0A918DU24_9ACTN</name>
<dbReference type="Pfam" id="PF13377">
    <property type="entry name" value="Peripla_BP_3"/>
    <property type="match status" value="1"/>
</dbReference>
<keyword evidence="1" id="KW-0805">Transcription regulation</keyword>
<dbReference type="GO" id="GO:0000976">
    <property type="term" value="F:transcription cis-regulatory region binding"/>
    <property type="evidence" value="ECO:0007669"/>
    <property type="project" value="TreeGrafter"/>
</dbReference>
<gene>
    <name evidence="6" type="primary">lacI</name>
    <name evidence="6" type="ORF">GCM10012280_13880</name>
</gene>
<organism evidence="6 7">
    <name type="scientific">Wenjunlia tyrosinilytica</name>
    <dbReference type="NCBI Taxonomy" id="1544741"/>
    <lineage>
        <taxon>Bacteria</taxon>
        <taxon>Bacillati</taxon>
        <taxon>Actinomycetota</taxon>
        <taxon>Actinomycetes</taxon>
        <taxon>Kitasatosporales</taxon>
        <taxon>Streptomycetaceae</taxon>
        <taxon>Wenjunlia</taxon>
    </lineage>
</organism>
<evidence type="ECO:0000256" key="4">
    <source>
        <dbReference type="SAM" id="MobiDB-lite"/>
    </source>
</evidence>
<dbReference type="SUPFAM" id="SSF53822">
    <property type="entry name" value="Periplasmic binding protein-like I"/>
    <property type="match status" value="1"/>
</dbReference>
<proteinExistence type="predicted"/>
<dbReference type="RefSeq" id="WP_189130647.1">
    <property type="nucleotide sequence ID" value="NZ_BMMS01000005.1"/>
</dbReference>
<keyword evidence="3" id="KW-0804">Transcription</keyword>
<accession>A0A918DU24</accession>
<dbReference type="PROSITE" id="PS00356">
    <property type="entry name" value="HTH_LACI_1"/>
    <property type="match status" value="1"/>
</dbReference>
<evidence type="ECO:0000256" key="1">
    <source>
        <dbReference type="ARBA" id="ARBA00023015"/>
    </source>
</evidence>
<dbReference type="PROSITE" id="PS50932">
    <property type="entry name" value="HTH_LACI_2"/>
    <property type="match status" value="1"/>
</dbReference>
<keyword evidence="7" id="KW-1185">Reference proteome</keyword>
<dbReference type="SMART" id="SM00354">
    <property type="entry name" value="HTH_LACI"/>
    <property type="match status" value="1"/>
</dbReference>
<dbReference type="InterPro" id="IPR010982">
    <property type="entry name" value="Lambda_DNA-bd_dom_sf"/>
</dbReference>
<dbReference type="InterPro" id="IPR046335">
    <property type="entry name" value="LacI/GalR-like_sensor"/>
</dbReference>
<feature type="region of interest" description="Disordered" evidence="4">
    <location>
        <begin position="311"/>
        <end position="360"/>
    </location>
</feature>
<evidence type="ECO:0000256" key="3">
    <source>
        <dbReference type="ARBA" id="ARBA00023163"/>
    </source>
</evidence>
<dbReference type="Proteomes" id="UP000641932">
    <property type="component" value="Unassembled WGS sequence"/>
</dbReference>
<feature type="domain" description="HTH lacI-type" evidence="5">
    <location>
        <begin position="3"/>
        <end position="58"/>
    </location>
</feature>
<dbReference type="CDD" id="cd06267">
    <property type="entry name" value="PBP1_LacI_sugar_binding-like"/>
    <property type="match status" value="1"/>
</dbReference>
<dbReference type="Pfam" id="PF00356">
    <property type="entry name" value="LacI"/>
    <property type="match status" value="1"/>
</dbReference>
<dbReference type="EMBL" id="BMMS01000005">
    <property type="protein sequence ID" value="GGO83832.1"/>
    <property type="molecule type" value="Genomic_DNA"/>
</dbReference>
<evidence type="ECO:0000313" key="7">
    <source>
        <dbReference type="Proteomes" id="UP000641932"/>
    </source>
</evidence>